<evidence type="ECO:0000256" key="1">
    <source>
        <dbReference type="SAM" id="SignalP"/>
    </source>
</evidence>
<keyword evidence="3" id="KW-1185">Reference proteome</keyword>
<dbReference type="EMBL" id="CP047180">
    <property type="protein sequence ID" value="QHC63914.1"/>
    <property type="molecule type" value="Genomic_DNA"/>
</dbReference>
<protein>
    <submittedName>
        <fullName evidence="2">Uncharacterized protein</fullName>
    </submittedName>
</protein>
<organism evidence="2 3">
    <name type="scientific">Rathayibacter festucae</name>
    <dbReference type="NCBI Taxonomy" id="110937"/>
    <lineage>
        <taxon>Bacteria</taxon>
        <taxon>Bacillati</taxon>
        <taxon>Actinomycetota</taxon>
        <taxon>Actinomycetes</taxon>
        <taxon>Micrococcales</taxon>
        <taxon>Microbacteriaceae</taxon>
        <taxon>Rathayibacter</taxon>
    </lineage>
</organism>
<keyword evidence="1" id="KW-0732">Signal</keyword>
<evidence type="ECO:0000313" key="3">
    <source>
        <dbReference type="Proteomes" id="UP000464597"/>
    </source>
</evidence>
<accession>A0ABX6H284</accession>
<name>A0ABX6H284_9MICO</name>
<gene>
    <name evidence="2" type="ORF">GSU69_15305</name>
</gene>
<feature type="signal peptide" evidence="1">
    <location>
        <begin position="1"/>
        <end position="33"/>
    </location>
</feature>
<dbReference type="Proteomes" id="UP000464597">
    <property type="component" value="Chromosome"/>
</dbReference>
<feature type="chain" id="PRO_5046640771" evidence="1">
    <location>
        <begin position="34"/>
        <end position="276"/>
    </location>
</feature>
<reference evidence="3" key="1">
    <citation type="submission" date="2019-12" db="EMBL/GenBank/DDBJ databases">
        <title>Complete and draft genome sequences of new strains and members of some known species of the genus Rathayibacter isolated from plants.</title>
        <authorList>
            <person name="Tarlachkov S.V."/>
            <person name="Starodumova I.P."/>
            <person name="Dorofeeva L.V."/>
            <person name="Prisyazhnaya N.V."/>
            <person name="Leyn S."/>
            <person name="Zlamal J."/>
            <person name="Elan M."/>
            <person name="Osterman A.L."/>
            <person name="Nadler S."/>
            <person name="Subbotin S.A."/>
            <person name="Evtushenko L.I."/>
        </authorList>
    </citation>
    <scope>NUCLEOTIDE SEQUENCE [LARGE SCALE GENOMIC DNA]</scope>
    <source>
        <strain evidence="3">VKM Ac-2802</strain>
    </source>
</reference>
<evidence type="ECO:0000313" key="2">
    <source>
        <dbReference type="EMBL" id="QHC63914.1"/>
    </source>
</evidence>
<dbReference type="RefSeq" id="WP_159423445.1">
    <property type="nucleotide sequence ID" value="NZ_CP047180.1"/>
</dbReference>
<sequence length="276" mass="27269">MTFPLLASSRRSSALSFTALVAVSALLAPAAIAAEDPGPPTLASATVAEALENVERVDPTLLHDAVLEGAGTAALGSGSVVVPSDPSAGVRIGDGARTVIVDLPAAESAGPAAALADGGVVYPAAHSATSVVVGDRGVQMLTTIADAQAPADYSYDVTLAEGQRLELLGEGAVVVDADGGVELLIGAAWAIDADGDRIPTHYSVSGSTLTQTVDHSAPGVAYPVVADPAWLAPFVFKCLIGLGINGPQIVSIMASGGPGSIGGGLAVSIMVCLRGK</sequence>
<proteinExistence type="predicted"/>